<name>A0AAE1NBV8_9EUCA</name>
<evidence type="ECO:0000256" key="2">
    <source>
        <dbReference type="ARBA" id="ARBA00023015"/>
    </source>
</evidence>
<dbReference type="PROSITE" id="PS00036">
    <property type="entry name" value="BZIP_BASIC"/>
    <property type="match status" value="1"/>
</dbReference>
<dbReference type="SMART" id="SM00338">
    <property type="entry name" value="BRLZ"/>
    <property type="match status" value="1"/>
</dbReference>
<feature type="compositionally biased region" description="Low complexity" evidence="6">
    <location>
        <begin position="211"/>
        <end position="222"/>
    </location>
</feature>
<protein>
    <recommendedName>
        <fullName evidence="7">BZIP domain-containing protein</fullName>
    </recommendedName>
</protein>
<dbReference type="PRINTS" id="PR00042">
    <property type="entry name" value="LEUZIPPRFOS"/>
</dbReference>
<evidence type="ECO:0000313" key="9">
    <source>
        <dbReference type="Proteomes" id="UP001292094"/>
    </source>
</evidence>
<dbReference type="GO" id="GO:0000978">
    <property type="term" value="F:RNA polymerase II cis-regulatory region sequence-specific DNA binding"/>
    <property type="evidence" value="ECO:0007669"/>
    <property type="project" value="TreeGrafter"/>
</dbReference>
<comment type="caution">
    <text evidence="8">The sequence shown here is derived from an EMBL/GenBank/DDBJ whole genome shotgun (WGS) entry which is preliminary data.</text>
</comment>
<feature type="compositionally biased region" description="Polar residues" evidence="6">
    <location>
        <begin position="503"/>
        <end position="513"/>
    </location>
</feature>
<evidence type="ECO:0000256" key="1">
    <source>
        <dbReference type="ARBA" id="ARBA00007619"/>
    </source>
</evidence>
<sequence length="532" mass="58459">MHHPHVPRILSWVTLKCYEIRGINMVYYRKRDVRRMRCGGSAVKVSGGGMGVRRLQLQMNSWHTPYPVTSCEDIGGPYQHHHQHHQQQQQQQQQQYQDQQQQQQQHQHPYHYQQHQHHPSHHHYNQLHPQQLNSLEGVHSGVPTRTTPTLTPTTLRNIEQTFLELSTVQPPETHTNQAGFVPPLVHPSGNTFVSVDSKCWGGGTLTQVANTSTSSSSSSSSSAGGVGGVFLRNAPSPATAAQPTTSAATTTTHHLTMPAQIQQHQPPRRTGGRRPFKDDSMSREEEDRRSMRRERNKLAAARCRKRRLDQTNMLQDETDDLEDRKSELQNEIQLLQQQRDELEFLLATHKAVCRRRLVNAPAVTTAVSAPVTSAVSAAPTPVTTATQAIIPPLVRVDVPVVVKEEPFEDEEIVREKVVASEVVRLRRPTSLNVAPVALRTPSVADLGVPIETPSAGLRGLNFESMMEGGTGLTPVTSGTGLTPLHTGLTPLATPVVTGPSGVPGSSNCGTQQRSSSSDLSSPDAVPPKLVSL</sequence>
<feature type="compositionally biased region" description="Basic residues" evidence="6">
    <location>
        <begin position="114"/>
        <end position="125"/>
    </location>
</feature>
<dbReference type="FunFam" id="1.20.5.170:FF:000006">
    <property type="entry name" value="fos-related antigen 2 isoform X1"/>
    <property type="match status" value="1"/>
</dbReference>
<accession>A0AAE1NBV8</accession>
<feature type="region of interest" description="Disordered" evidence="6">
    <location>
        <begin position="486"/>
        <end position="532"/>
    </location>
</feature>
<dbReference type="EMBL" id="JAWZYT010007189">
    <property type="protein sequence ID" value="KAK4286973.1"/>
    <property type="molecule type" value="Genomic_DNA"/>
</dbReference>
<feature type="region of interest" description="Disordered" evidence="6">
    <location>
        <begin position="71"/>
        <end position="125"/>
    </location>
</feature>
<dbReference type="PROSITE" id="PS50217">
    <property type="entry name" value="BZIP"/>
    <property type="match status" value="1"/>
</dbReference>
<keyword evidence="4" id="KW-0804">Transcription</keyword>
<organism evidence="8 9">
    <name type="scientific">Petrolisthes manimaculis</name>
    <dbReference type="NCBI Taxonomy" id="1843537"/>
    <lineage>
        <taxon>Eukaryota</taxon>
        <taxon>Metazoa</taxon>
        <taxon>Ecdysozoa</taxon>
        <taxon>Arthropoda</taxon>
        <taxon>Crustacea</taxon>
        <taxon>Multicrustacea</taxon>
        <taxon>Malacostraca</taxon>
        <taxon>Eumalacostraca</taxon>
        <taxon>Eucarida</taxon>
        <taxon>Decapoda</taxon>
        <taxon>Pleocyemata</taxon>
        <taxon>Anomura</taxon>
        <taxon>Galatheoidea</taxon>
        <taxon>Porcellanidae</taxon>
        <taxon>Petrolisthes</taxon>
    </lineage>
</organism>
<feature type="compositionally biased region" description="Basic and acidic residues" evidence="6">
    <location>
        <begin position="275"/>
        <end position="289"/>
    </location>
</feature>
<evidence type="ECO:0000256" key="6">
    <source>
        <dbReference type="SAM" id="MobiDB-lite"/>
    </source>
</evidence>
<evidence type="ECO:0000256" key="4">
    <source>
        <dbReference type="ARBA" id="ARBA00023163"/>
    </source>
</evidence>
<keyword evidence="3" id="KW-0238">DNA-binding</keyword>
<dbReference type="CDD" id="cd14721">
    <property type="entry name" value="bZIP_Fos"/>
    <property type="match status" value="1"/>
</dbReference>
<evidence type="ECO:0000259" key="7">
    <source>
        <dbReference type="PROSITE" id="PS50217"/>
    </source>
</evidence>
<keyword evidence="2" id="KW-0805">Transcription regulation</keyword>
<dbReference type="PANTHER" id="PTHR23351">
    <property type="entry name" value="FOS TRANSCRIPTION FACTOR-RELATED"/>
    <property type="match status" value="1"/>
</dbReference>
<comment type="subunit">
    <text evidence="5">Homodimer. Heterodimer with Jra. The kay-Jra heterodimer binds more stably to the AP-1 site than either of the two proteins alone.</text>
</comment>
<evidence type="ECO:0000313" key="8">
    <source>
        <dbReference type="EMBL" id="KAK4286973.1"/>
    </source>
</evidence>
<feature type="compositionally biased region" description="Low complexity" evidence="6">
    <location>
        <begin position="234"/>
        <end position="260"/>
    </location>
</feature>
<dbReference type="InterPro" id="IPR004826">
    <property type="entry name" value="bZIP_Maf"/>
</dbReference>
<dbReference type="Gene3D" id="1.20.5.170">
    <property type="match status" value="1"/>
</dbReference>
<feature type="domain" description="BZIP" evidence="7">
    <location>
        <begin position="286"/>
        <end position="349"/>
    </location>
</feature>
<reference evidence="8" key="1">
    <citation type="submission" date="2023-11" db="EMBL/GenBank/DDBJ databases">
        <title>Genome assemblies of two species of porcelain crab, Petrolisthes cinctipes and Petrolisthes manimaculis (Anomura: Porcellanidae).</title>
        <authorList>
            <person name="Angst P."/>
        </authorList>
    </citation>
    <scope>NUCLEOTIDE SEQUENCE</scope>
    <source>
        <strain evidence="8">PB745_02</strain>
        <tissue evidence="8">Gill</tissue>
    </source>
</reference>
<keyword evidence="9" id="KW-1185">Reference proteome</keyword>
<dbReference type="InterPro" id="IPR004827">
    <property type="entry name" value="bZIP"/>
</dbReference>
<dbReference type="GO" id="GO:0000981">
    <property type="term" value="F:DNA-binding transcription factor activity, RNA polymerase II-specific"/>
    <property type="evidence" value="ECO:0007669"/>
    <property type="project" value="TreeGrafter"/>
</dbReference>
<comment type="similarity">
    <text evidence="1">Belongs to the bZIP family. Fos subfamily.</text>
</comment>
<gene>
    <name evidence="8" type="ORF">Pmani_039945</name>
</gene>
<evidence type="ECO:0000256" key="3">
    <source>
        <dbReference type="ARBA" id="ARBA00023125"/>
    </source>
</evidence>
<dbReference type="GO" id="GO:0005634">
    <property type="term" value="C:nucleus"/>
    <property type="evidence" value="ECO:0007669"/>
    <property type="project" value="TreeGrafter"/>
</dbReference>
<dbReference type="InterPro" id="IPR046347">
    <property type="entry name" value="bZIP_sf"/>
</dbReference>
<dbReference type="Pfam" id="PF03131">
    <property type="entry name" value="bZIP_Maf"/>
    <property type="match status" value="1"/>
</dbReference>
<evidence type="ECO:0000256" key="5">
    <source>
        <dbReference type="ARBA" id="ARBA00044005"/>
    </source>
</evidence>
<dbReference type="AlphaFoldDB" id="A0AAE1NBV8"/>
<proteinExistence type="inferred from homology"/>
<feature type="region of interest" description="Disordered" evidence="6">
    <location>
        <begin position="209"/>
        <end position="300"/>
    </location>
</feature>
<dbReference type="InterPro" id="IPR000837">
    <property type="entry name" value="AP-1"/>
</dbReference>
<feature type="compositionally biased region" description="Low complexity" evidence="6">
    <location>
        <begin position="86"/>
        <end position="113"/>
    </location>
</feature>
<dbReference type="SUPFAM" id="SSF57959">
    <property type="entry name" value="Leucine zipper domain"/>
    <property type="match status" value="1"/>
</dbReference>
<dbReference type="Proteomes" id="UP001292094">
    <property type="component" value="Unassembled WGS sequence"/>
</dbReference>
<dbReference type="PANTHER" id="PTHR23351:SF56">
    <property type="entry name" value="KAYAK"/>
    <property type="match status" value="1"/>
</dbReference>